<dbReference type="OrthoDB" id="340166at2759"/>
<keyword evidence="2" id="KW-1185">Reference proteome</keyword>
<evidence type="ECO:0000313" key="2">
    <source>
        <dbReference type="Proteomes" id="UP000075714"/>
    </source>
</evidence>
<comment type="caution">
    <text evidence="1">The sequence shown here is derived from an EMBL/GenBank/DDBJ whole genome shotgun (WGS) entry which is preliminary data.</text>
</comment>
<reference evidence="2" key="1">
    <citation type="journal article" date="2016" name="Nat. Commun.">
        <title>The Gonium pectorale genome demonstrates co-option of cell cycle regulation during the evolution of multicellularity.</title>
        <authorList>
            <person name="Hanschen E.R."/>
            <person name="Marriage T.N."/>
            <person name="Ferris P.J."/>
            <person name="Hamaji T."/>
            <person name="Toyoda A."/>
            <person name="Fujiyama A."/>
            <person name="Neme R."/>
            <person name="Noguchi H."/>
            <person name="Minakuchi Y."/>
            <person name="Suzuki M."/>
            <person name="Kawai-Toyooka H."/>
            <person name="Smith D.R."/>
            <person name="Sparks H."/>
            <person name="Anderson J."/>
            <person name="Bakaric R."/>
            <person name="Luria V."/>
            <person name="Karger A."/>
            <person name="Kirschner M.W."/>
            <person name="Durand P.M."/>
            <person name="Michod R.E."/>
            <person name="Nozaki H."/>
            <person name="Olson B.J."/>
        </authorList>
    </citation>
    <scope>NUCLEOTIDE SEQUENCE [LARGE SCALE GENOMIC DNA]</scope>
    <source>
        <strain evidence="2">NIES-2863</strain>
    </source>
</reference>
<name>A0A150GGT1_GONPE</name>
<dbReference type="EMBL" id="LSYV01000025">
    <property type="protein sequence ID" value="KXZ48993.1"/>
    <property type="molecule type" value="Genomic_DNA"/>
</dbReference>
<evidence type="ECO:0000313" key="1">
    <source>
        <dbReference type="EMBL" id="KXZ48993.1"/>
    </source>
</evidence>
<protein>
    <submittedName>
        <fullName evidence="1">Uncharacterized protein</fullName>
    </submittedName>
</protein>
<sequence length="200" mass="22697">MLNAPLPRKRLVLLEVCPVLFPLQDVNKGFESLVVFRRGGERHMLGLCESNYCKTITGDDPPGLQRGNGRLVWATYRPAGRQEEEHCTWEVQKVIKLPEDAYLLDYSAISFRGDFGSDVAVVSQEDAAVWVGTFDWQEMEFVRGEEDRPAGRIYHFPRTADCSKQYCNVEGVSWIDAERLVLASDKCMDKDQAVHIMALP</sequence>
<dbReference type="Proteomes" id="UP000075714">
    <property type="component" value="Unassembled WGS sequence"/>
</dbReference>
<dbReference type="AlphaFoldDB" id="A0A150GGT1"/>
<accession>A0A150GGT1</accession>
<gene>
    <name evidence="1" type="ORF">GPECTOR_24g283</name>
</gene>
<organism evidence="1 2">
    <name type="scientific">Gonium pectorale</name>
    <name type="common">Green alga</name>
    <dbReference type="NCBI Taxonomy" id="33097"/>
    <lineage>
        <taxon>Eukaryota</taxon>
        <taxon>Viridiplantae</taxon>
        <taxon>Chlorophyta</taxon>
        <taxon>core chlorophytes</taxon>
        <taxon>Chlorophyceae</taxon>
        <taxon>CS clade</taxon>
        <taxon>Chlamydomonadales</taxon>
        <taxon>Volvocaceae</taxon>
        <taxon>Gonium</taxon>
    </lineage>
</organism>
<proteinExistence type="predicted"/>